<accession>A0A9J7LSH6</accession>
<evidence type="ECO:0000256" key="3">
    <source>
        <dbReference type="ARBA" id="ARBA00022955"/>
    </source>
</evidence>
<proteinExistence type="inferred from homology"/>
<dbReference type="SUPFAM" id="SSF51735">
    <property type="entry name" value="NAD(P)-binding Rossmann-fold domains"/>
    <property type="match status" value="1"/>
</dbReference>
<dbReference type="Gene3D" id="3.40.50.720">
    <property type="entry name" value="NAD(P)-binding Rossmann-like Domain"/>
    <property type="match status" value="1"/>
</dbReference>
<dbReference type="GO" id="GO:0006694">
    <property type="term" value="P:steroid biosynthetic process"/>
    <property type="evidence" value="ECO:0007669"/>
    <property type="project" value="UniProtKB-KW"/>
</dbReference>
<organism evidence="5 6">
    <name type="scientific">Branchiostoma floridae</name>
    <name type="common">Florida lancelet</name>
    <name type="synonym">Amphioxus</name>
    <dbReference type="NCBI Taxonomy" id="7739"/>
    <lineage>
        <taxon>Eukaryota</taxon>
        <taxon>Metazoa</taxon>
        <taxon>Chordata</taxon>
        <taxon>Cephalochordata</taxon>
        <taxon>Leptocardii</taxon>
        <taxon>Amphioxiformes</taxon>
        <taxon>Branchiostomatidae</taxon>
        <taxon>Branchiostoma</taxon>
    </lineage>
</organism>
<dbReference type="Pfam" id="PF00106">
    <property type="entry name" value="adh_short"/>
    <property type="match status" value="1"/>
</dbReference>
<dbReference type="AlphaFoldDB" id="A0A9J7LSH6"/>
<dbReference type="Proteomes" id="UP000001554">
    <property type="component" value="Chromosome 9"/>
</dbReference>
<dbReference type="InterPro" id="IPR020904">
    <property type="entry name" value="Sc_DH/Rdtase_CS"/>
</dbReference>
<comment type="similarity">
    <text evidence="2">Belongs to the short-chain dehydrogenases/reductases (SDR) family.</text>
</comment>
<dbReference type="PANTHER" id="PTHR43899">
    <property type="entry name" value="RH59310P"/>
    <property type="match status" value="1"/>
</dbReference>
<dbReference type="GO" id="GO:0005783">
    <property type="term" value="C:endoplasmic reticulum"/>
    <property type="evidence" value="ECO:0007669"/>
    <property type="project" value="UniProtKB-SubCell"/>
</dbReference>
<keyword evidence="4" id="KW-0560">Oxidoreductase</keyword>
<dbReference type="GO" id="GO:0016491">
    <property type="term" value="F:oxidoreductase activity"/>
    <property type="evidence" value="ECO:0007669"/>
    <property type="project" value="UniProtKB-KW"/>
</dbReference>
<evidence type="ECO:0000313" key="5">
    <source>
        <dbReference type="Proteomes" id="UP000001554"/>
    </source>
</evidence>
<keyword evidence="3" id="KW-0752">Steroid biosynthesis</keyword>
<comment type="subcellular location">
    <subcellularLocation>
        <location evidence="1">Endoplasmic reticulum</location>
    </subcellularLocation>
</comment>
<dbReference type="PANTHER" id="PTHR43899:SF13">
    <property type="entry name" value="RH59310P"/>
    <property type="match status" value="1"/>
</dbReference>
<sequence length="132" mass="14694">MFHFRKKGVIINLSSIFSTAPVPLMALYSGTKAFGSLFSESLAAEYKDKGIIIQMIGNLATNFFVATPKSFVRCALSTVGLASNTCGYFSHSLQLWLAGLFPRDVFCNWVTMPVMKKLRQLGMEELQSKKKK</sequence>
<keyword evidence="5" id="KW-1185">Reference proteome</keyword>
<protein>
    <submittedName>
        <fullName evidence="6">Very-long-chain 3-oxoacyl-CoA reductase-like isoform X2</fullName>
    </submittedName>
</protein>
<evidence type="ECO:0000256" key="2">
    <source>
        <dbReference type="ARBA" id="ARBA00006484"/>
    </source>
</evidence>
<reference evidence="5" key="1">
    <citation type="journal article" date="2020" name="Nat. Ecol. Evol.">
        <title>Deeply conserved synteny resolves early events in vertebrate evolution.</title>
        <authorList>
            <person name="Simakov O."/>
            <person name="Marletaz F."/>
            <person name="Yue J.X."/>
            <person name="O'Connell B."/>
            <person name="Jenkins J."/>
            <person name="Brandt A."/>
            <person name="Calef R."/>
            <person name="Tung C.H."/>
            <person name="Huang T.K."/>
            <person name="Schmutz J."/>
            <person name="Satoh N."/>
            <person name="Yu J.K."/>
            <person name="Putnam N.H."/>
            <person name="Green R.E."/>
            <person name="Rokhsar D.S."/>
        </authorList>
    </citation>
    <scope>NUCLEOTIDE SEQUENCE [LARGE SCALE GENOMIC DNA]</scope>
    <source>
        <strain evidence="5">S238N-H82</strain>
    </source>
</reference>
<name>A0A9J7LSH6_BRAFL</name>
<evidence type="ECO:0000256" key="1">
    <source>
        <dbReference type="ARBA" id="ARBA00004240"/>
    </source>
</evidence>
<dbReference type="GeneID" id="118423414"/>
<keyword evidence="3" id="KW-0444">Lipid biosynthesis</keyword>
<keyword evidence="3" id="KW-0443">Lipid metabolism</keyword>
<evidence type="ECO:0000313" key="6">
    <source>
        <dbReference type="RefSeq" id="XP_035687450.1"/>
    </source>
</evidence>
<dbReference type="InterPro" id="IPR051019">
    <property type="entry name" value="VLCFA-Steroid_DH"/>
</dbReference>
<dbReference type="InterPro" id="IPR036291">
    <property type="entry name" value="NAD(P)-bd_dom_sf"/>
</dbReference>
<evidence type="ECO:0000256" key="4">
    <source>
        <dbReference type="ARBA" id="ARBA00023002"/>
    </source>
</evidence>
<gene>
    <name evidence="6" type="primary">LOC118423414</name>
</gene>
<dbReference type="PROSITE" id="PS00061">
    <property type="entry name" value="ADH_SHORT"/>
    <property type="match status" value="1"/>
</dbReference>
<dbReference type="InterPro" id="IPR002347">
    <property type="entry name" value="SDR_fam"/>
</dbReference>
<dbReference type="RefSeq" id="XP_035687450.1">
    <property type="nucleotide sequence ID" value="XM_035831557.1"/>
</dbReference>
<reference evidence="6" key="2">
    <citation type="submission" date="2025-08" db="UniProtKB">
        <authorList>
            <consortium name="RefSeq"/>
        </authorList>
    </citation>
    <scope>IDENTIFICATION</scope>
    <source>
        <strain evidence="6">S238N-H82</strain>
        <tissue evidence="6">Testes</tissue>
    </source>
</reference>